<proteinExistence type="predicted"/>
<evidence type="ECO:0000256" key="1">
    <source>
        <dbReference type="SAM" id="Phobius"/>
    </source>
</evidence>
<dbReference type="AlphaFoldDB" id="A0A689ZDD3"/>
<comment type="caution">
    <text evidence="2">The sequence shown here is derived from an EMBL/GenBank/DDBJ whole genome shotgun (WGS) entry which is preliminary data.</text>
</comment>
<evidence type="ECO:0000313" key="2">
    <source>
        <dbReference type="EMBL" id="EAH8157823.1"/>
    </source>
</evidence>
<organism evidence="2 3">
    <name type="scientific">Campylobacter coli</name>
    <dbReference type="NCBI Taxonomy" id="195"/>
    <lineage>
        <taxon>Bacteria</taxon>
        <taxon>Pseudomonadati</taxon>
        <taxon>Campylobacterota</taxon>
        <taxon>Epsilonproteobacteria</taxon>
        <taxon>Campylobacterales</taxon>
        <taxon>Campylobacteraceae</taxon>
        <taxon>Campylobacter</taxon>
    </lineage>
</organism>
<dbReference type="Proteomes" id="UP000576616">
    <property type="component" value="Unassembled WGS sequence"/>
</dbReference>
<feature type="transmembrane region" description="Helical" evidence="1">
    <location>
        <begin position="53"/>
        <end position="73"/>
    </location>
</feature>
<dbReference type="RefSeq" id="WP_072230285.1">
    <property type="nucleotide sequence ID" value="NZ_FAZI01000021.1"/>
</dbReference>
<keyword evidence="1" id="KW-1133">Transmembrane helix</keyword>
<feature type="transmembrane region" description="Helical" evidence="1">
    <location>
        <begin position="6"/>
        <end position="23"/>
    </location>
</feature>
<evidence type="ECO:0000313" key="3">
    <source>
        <dbReference type="Proteomes" id="UP000576616"/>
    </source>
</evidence>
<keyword evidence="1" id="KW-0812">Transmembrane</keyword>
<accession>A0A689ZDD3</accession>
<keyword evidence="1" id="KW-0472">Membrane</keyword>
<gene>
    <name evidence="2" type="ORF">ES716_07880</name>
</gene>
<sequence>MKIEKLLFYIGYTFTYAFAFYFSSSKGGSFIDNAVLSFFLAFPIFFFCYFMFYPIFSFIAIIIGAISGIYDIFKSKNQPPKQLPSPKEF</sequence>
<reference evidence="2 3" key="1">
    <citation type="submission" date="2019-01" db="EMBL/GenBank/DDBJ databases">
        <authorList>
            <consortium name="PulseNet: The National Subtyping Network for Foodborne Disease Surveillance"/>
            <person name="Tarr C.L."/>
            <person name="Trees E."/>
            <person name="Katz L.S."/>
            <person name="Carleton-Romer H.A."/>
            <person name="Stroika S."/>
            <person name="Kucerova Z."/>
            <person name="Roache K.F."/>
            <person name="Sabol A.L."/>
            <person name="Besser J."/>
            <person name="Gerner-Smidt P."/>
        </authorList>
    </citation>
    <scope>NUCLEOTIDE SEQUENCE [LARGE SCALE GENOMIC DNA]</scope>
    <source>
        <strain evidence="2 3">PNUSAC007828</strain>
    </source>
</reference>
<dbReference type="EMBL" id="AABKAB010000018">
    <property type="protein sequence ID" value="EAH8157823.1"/>
    <property type="molecule type" value="Genomic_DNA"/>
</dbReference>
<name>A0A689ZDD3_CAMCO</name>
<protein>
    <submittedName>
        <fullName evidence="2">Uncharacterized protein</fullName>
    </submittedName>
</protein>